<dbReference type="Proteomes" id="UP000681967">
    <property type="component" value="Unassembled WGS sequence"/>
</dbReference>
<feature type="repeat" description="TPR" evidence="8">
    <location>
        <begin position="568"/>
        <end position="601"/>
    </location>
</feature>
<evidence type="ECO:0000256" key="9">
    <source>
        <dbReference type="RuleBase" id="RU361228"/>
    </source>
</evidence>
<evidence type="ECO:0000256" key="4">
    <source>
        <dbReference type="ARBA" id="ARBA00022695"/>
    </source>
</evidence>
<dbReference type="PROSITE" id="PS51996">
    <property type="entry name" value="TR_MART"/>
    <property type="match status" value="1"/>
</dbReference>
<evidence type="ECO:0000256" key="1">
    <source>
        <dbReference type="ARBA" id="ARBA00009558"/>
    </source>
</evidence>
<dbReference type="InterPro" id="IPR011990">
    <property type="entry name" value="TPR-like_helical_dom_sf"/>
</dbReference>
<evidence type="ECO:0000313" key="10">
    <source>
        <dbReference type="EMBL" id="CAF1188344.1"/>
    </source>
</evidence>
<comment type="catalytic activity">
    <reaction evidence="7 9">
        <text>L-arginyl-[protein] + NAD(+) = N(omega)-(ADP-D-ribosyl)-L-arginyl-[protein] + nicotinamide + H(+)</text>
        <dbReference type="Rhea" id="RHEA:19149"/>
        <dbReference type="Rhea" id="RHEA-COMP:10532"/>
        <dbReference type="Rhea" id="RHEA-COMP:15087"/>
        <dbReference type="ChEBI" id="CHEBI:15378"/>
        <dbReference type="ChEBI" id="CHEBI:17154"/>
        <dbReference type="ChEBI" id="CHEBI:29965"/>
        <dbReference type="ChEBI" id="CHEBI:57540"/>
        <dbReference type="ChEBI" id="CHEBI:142554"/>
        <dbReference type="EC" id="2.4.2.31"/>
    </reaction>
</comment>
<dbReference type="PROSITE" id="PS50293">
    <property type="entry name" value="TPR_REGION"/>
    <property type="match status" value="2"/>
</dbReference>
<dbReference type="PANTHER" id="PTHR45641">
    <property type="entry name" value="TETRATRICOPEPTIDE REPEAT PROTEIN (AFU_ORTHOLOGUE AFUA_6G03870)"/>
    <property type="match status" value="1"/>
</dbReference>
<keyword evidence="6 8" id="KW-0802">TPR repeat</keyword>
<comment type="caution">
    <text evidence="10">The sequence shown here is derived from an EMBL/GenBank/DDBJ whole genome shotgun (WGS) entry which is preliminary data.</text>
</comment>
<dbReference type="Gene3D" id="1.25.40.10">
    <property type="entry name" value="Tetratricopeptide repeat domain"/>
    <property type="match status" value="4"/>
</dbReference>
<dbReference type="EMBL" id="CAJNOV010004835">
    <property type="protein sequence ID" value="CAF1188344.1"/>
    <property type="molecule type" value="Genomic_DNA"/>
</dbReference>
<dbReference type="SUPFAM" id="SSF56399">
    <property type="entry name" value="ADP-ribosylation"/>
    <property type="match status" value="1"/>
</dbReference>
<comment type="similarity">
    <text evidence="1 9">Belongs to the Arg-specific ADP-ribosyltransferase family.</text>
</comment>
<evidence type="ECO:0000256" key="7">
    <source>
        <dbReference type="ARBA" id="ARBA00047597"/>
    </source>
</evidence>
<dbReference type="EC" id="2.4.2.31" evidence="9"/>
<dbReference type="EMBL" id="CAJOBH010002819">
    <property type="protein sequence ID" value="CAF3924903.1"/>
    <property type="molecule type" value="Genomic_DNA"/>
</dbReference>
<evidence type="ECO:0000256" key="6">
    <source>
        <dbReference type="ARBA" id="ARBA00022803"/>
    </source>
</evidence>
<evidence type="ECO:0000256" key="2">
    <source>
        <dbReference type="ARBA" id="ARBA00022676"/>
    </source>
</evidence>
<keyword evidence="5" id="KW-0677">Repeat</keyword>
<keyword evidence="9" id="KW-0521">NADP</keyword>
<evidence type="ECO:0000256" key="5">
    <source>
        <dbReference type="ARBA" id="ARBA00022737"/>
    </source>
</evidence>
<feature type="repeat" description="TPR" evidence="8">
    <location>
        <begin position="731"/>
        <end position="764"/>
    </location>
</feature>
<evidence type="ECO:0000256" key="8">
    <source>
        <dbReference type="PROSITE-ProRule" id="PRU00339"/>
    </source>
</evidence>
<dbReference type="PROSITE" id="PS50005">
    <property type="entry name" value="TPR"/>
    <property type="match status" value="4"/>
</dbReference>
<keyword evidence="4" id="KW-0548">Nucleotidyltransferase</keyword>
<feature type="repeat" description="TPR" evidence="8">
    <location>
        <begin position="687"/>
        <end position="720"/>
    </location>
</feature>
<keyword evidence="3 9" id="KW-0808">Transferase</keyword>
<evidence type="ECO:0000313" key="11">
    <source>
        <dbReference type="EMBL" id="CAF3924903.1"/>
    </source>
</evidence>
<protein>
    <recommendedName>
        <fullName evidence="9">NAD(P)(+)--arginine ADP-ribosyltransferase</fullName>
        <ecNumber evidence="9">2.4.2.31</ecNumber>
    </recommendedName>
    <alternativeName>
        <fullName evidence="9">Mono(ADP-ribosyl)transferase</fullName>
    </alternativeName>
</protein>
<dbReference type="Proteomes" id="UP000663855">
    <property type="component" value="Unassembled WGS sequence"/>
</dbReference>
<feature type="repeat" description="TPR" evidence="8">
    <location>
        <begin position="773"/>
        <end position="806"/>
    </location>
</feature>
<dbReference type="Pfam" id="PF01129">
    <property type="entry name" value="ART"/>
    <property type="match status" value="1"/>
</dbReference>
<dbReference type="SMART" id="SM00028">
    <property type="entry name" value="TPR"/>
    <property type="match status" value="11"/>
</dbReference>
<accession>A0A814VPU8</accession>
<proteinExistence type="inferred from homology"/>
<name>A0A814VPU8_9BILA</name>
<dbReference type="GO" id="GO:0106274">
    <property type="term" value="F:NAD+-protein-arginine ADP-ribosyltransferase activity"/>
    <property type="evidence" value="ECO:0007669"/>
    <property type="project" value="UniProtKB-EC"/>
</dbReference>
<dbReference type="GO" id="GO:0016779">
    <property type="term" value="F:nucleotidyltransferase activity"/>
    <property type="evidence" value="ECO:0007669"/>
    <property type="project" value="UniProtKB-KW"/>
</dbReference>
<evidence type="ECO:0000256" key="3">
    <source>
        <dbReference type="ARBA" id="ARBA00022679"/>
    </source>
</evidence>
<dbReference type="PANTHER" id="PTHR45641:SF19">
    <property type="entry name" value="NEPHROCYSTIN-3"/>
    <property type="match status" value="1"/>
</dbReference>
<dbReference type="SUPFAM" id="SSF48452">
    <property type="entry name" value="TPR-like"/>
    <property type="match status" value="2"/>
</dbReference>
<dbReference type="InterPro" id="IPR000768">
    <property type="entry name" value="ART"/>
</dbReference>
<evidence type="ECO:0000313" key="12">
    <source>
        <dbReference type="Proteomes" id="UP000663855"/>
    </source>
</evidence>
<keyword evidence="9" id="KW-0520">NAD</keyword>
<dbReference type="Pfam" id="PF13424">
    <property type="entry name" value="TPR_12"/>
    <property type="match status" value="4"/>
</dbReference>
<keyword evidence="2 9" id="KW-0328">Glycosyltransferase</keyword>
<dbReference type="AlphaFoldDB" id="A0A814VPU8"/>
<gene>
    <name evidence="11" type="ORF">BYL167_LOCUS9689</name>
    <name evidence="10" type="ORF">CJN711_LOCUS11374</name>
</gene>
<reference evidence="10" key="1">
    <citation type="submission" date="2021-02" db="EMBL/GenBank/DDBJ databases">
        <authorList>
            <person name="Nowell W R."/>
        </authorList>
    </citation>
    <scope>NUCLEOTIDE SEQUENCE</scope>
</reference>
<organism evidence="10 12">
    <name type="scientific">Rotaria magnacalcarata</name>
    <dbReference type="NCBI Taxonomy" id="392030"/>
    <lineage>
        <taxon>Eukaryota</taxon>
        <taxon>Metazoa</taxon>
        <taxon>Spiralia</taxon>
        <taxon>Gnathifera</taxon>
        <taxon>Rotifera</taxon>
        <taxon>Eurotatoria</taxon>
        <taxon>Bdelloidea</taxon>
        <taxon>Philodinida</taxon>
        <taxon>Philodinidae</taxon>
        <taxon>Rotaria</taxon>
    </lineage>
</organism>
<sequence length="1154" mass="134413">MADCTLIALPNHEFPEFDDSHEKFFEIHLDEQFYVGDNLTLHQVAHTKDGKVLVKENYKLYGDPDQCINFITSFTQRKVFISLTDEFSYLLPLIHDLPQILYIYIYSNLPENVFYSSTNYPKLRSIINQNLSNQDQQLLKDIEMFQRGLPSSHANHPIKQKTKLLIQEPIIIEEYLVLWIADNNDSGTLDTTSITKIIPRLDFSFDIQHCIEMIQVSCANNKIFLVSSHSETKTLFKKVAHFSNILSLYVFDREQQLPIDLDDSNTKWCGQYSDLESLAIRLSHDYKRLKETSSLPISSFHREQSQKTVRDLNKESARFLWLQLLIDILIRTPCYEQAKEAMLDECRTYYKDKVSELRKIDEFSKTYQSSKALKFYTADSFIYRLFNQAFRTENIDLMFIFHFFLVDLNDQLQKLYSEQFLNNTRYPNDKLVVYRGQFMRMSEFDQIKNNIGSIISINAFFSTTKNREVAKIYLGATTTDSELISVMFEIEVHLTQNATKRPFASIEHLSQFTEEEEILFSVGSVFRILDVDHQRATDGHCFIKMVMVENDDDLNELRSQLDQQYSRYGNLCDLGSALIGMSDYDRAERYFQMLLEYTPESKPSFGLIQNFLGIIYANRGDYQKSLEFQERALKFWTQVSSIQYNQHHIANTHVHLGAAYRQLGQLDLALKHLLIGVELQSPTTSLTFAYNEIAITYRDKGDNRLALDYFLKALEIDENVLKHDKYHPELATAYNNIGEIYSHLGAYDDALRYLTHALEIRLKGTVATHTDLAAVYNNIGAIYADKKDFTKALEMYTKALEIDSQIFHEDHESLAMSHHQIAIAHLELGTLSEALYHAEKALRIVLRSQAKENLSLVSNFQYSLGLVQYNLGNMGKALNMAEKALNTLLACPAEHQKMAAAIYNFFSLIYEKKGDIVKTVEYVGKAIEQAKLWATRNRTFELENYLARLDKLKNKESERSFTFEKMSLDQMTNPDDLIRQFNEKFQQTSPTDILERLQLINNLIAICARQNNFSAVCKYFSEANIIYSEHQSSNLETKEQLDETMINIFFNTARSYYRQQNWIMSLKMFEKSLNLVRQQKDDNPLLPEIYYCMAAVYAHLGEIQFAVDHYELTISTARKRLSDDHPDMQRYTFQFQLFKNKLEEAYSNGYLIRK</sequence>
<dbReference type="InterPro" id="IPR019734">
    <property type="entry name" value="TPR_rpt"/>
</dbReference>
<dbReference type="Gene3D" id="3.90.176.10">
    <property type="entry name" value="Toxin ADP-ribosyltransferase, Chain A, domain 1"/>
    <property type="match status" value="1"/>
</dbReference>